<feature type="transmembrane region" description="Helical" evidence="1">
    <location>
        <begin position="123"/>
        <end position="139"/>
    </location>
</feature>
<dbReference type="Proteomes" id="UP000703269">
    <property type="component" value="Unassembled WGS sequence"/>
</dbReference>
<name>A0A9P3G2N6_9APHY</name>
<dbReference type="OrthoDB" id="2550114at2759"/>
<dbReference type="EMBL" id="BPQB01000005">
    <property type="protein sequence ID" value="GJE87156.1"/>
    <property type="molecule type" value="Genomic_DNA"/>
</dbReference>
<comment type="caution">
    <text evidence="2">The sequence shown here is derived from an EMBL/GenBank/DDBJ whole genome shotgun (WGS) entry which is preliminary data.</text>
</comment>
<proteinExistence type="predicted"/>
<keyword evidence="1" id="KW-1133">Transmembrane helix</keyword>
<protein>
    <submittedName>
        <fullName evidence="2">Uncharacterized protein</fullName>
    </submittedName>
</protein>
<feature type="transmembrane region" description="Helical" evidence="1">
    <location>
        <begin position="81"/>
        <end position="103"/>
    </location>
</feature>
<sequence length="209" mass="22752">MPRSDSIELDDLRKRPTLDPEAERPKHGRINLDANQEQTIASWAYASSALLFACAIPMILFPSFLLYLAEPTDERRVALTPLESFLCTNSGILLTAFAAALLFSIPTPSDTLQLPSTAQGHPLLVPLTAACSIISLTSYNRKSVGALAFLVFLGSSIIAVWGAWTLLFSGTSYISRKTGADKRTSGFIFGNKAAASSQKKEWKKQQDAR</sequence>
<reference evidence="2 3" key="1">
    <citation type="submission" date="2021-08" db="EMBL/GenBank/DDBJ databases">
        <title>Draft Genome Sequence of Phanerochaete sordida strain YK-624.</title>
        <authorList>
            <person name="Mori T."/>
            <person name="Dohra H."/>
            <person name="Suzuki T."/>
            <person name="Kawagishi H."/>
            <person name="Hirai H."/>
        </authorList>
    </citation>
    <scope>NUCLEOTIDE SEQUENCE [LARGE SCALE GENOMIC DNA]</scope>
    <source>
        <strain evidence="2 3">YK-624</strain>
    </source>
</reference>
<feature type="transmembrane region" description="Helical" evidence="1">
    <location>
        <begin position="146"/>
        <end position="167"/>
    </location>
</feature>
<keyword evidence="1" id="KW-0812">Transmembrane</keyword>
<keyword evidence="1" id="KW-0472">Membrane</keyword>
<keyword evidence="3" id="KW-1185">Reference proteome</keyword>
<evidence type="ECO:0000256" key="1">
    <source>
        <dbReference type="SAM" id="Phobius"/>
    </source>
</evidence>
<feature type="transmembrane region" description="Helical" evidence="1">
    <location>
        <begin position="43"/>
        <end position="69"/>
    </location>
</feature>
<dbReference type="PANTHER" id="PTHR39605">
    <property type="entry name" value="MAJOR FACILITATOR SUPERFAMILY (MFS) PROFILE DOMAIN-CONTAINING PROTEIN"/>
    <property type="match status" value="1"/>
</dbReference>
<evidence type="ECO:0000313" key="2">
    <source>
        <dbReference type="EMBL" id="GJE87156.1"/>
    </source>
</evidence>
<gene>
    <name evidence="2" type="ORF">PsYK624_032390</name>
</gene>
<organism evidence="2 3">
    <name type="scientific">Phanerochaete sordida</name>
    <dbReference type="NCBI Taxonomy" id="48140"/>
    <lineage>
        <taxon>Eukaryota</taxon>
        <taxon>Fungi</taxon>
        <taxon>Dikarya</taxon>
        <taxon>Basidiomycota</taxon>
        <taxon>Agaricomycotina</taxon>
        <taxon>Agaricomycetes</taxon>
        <taxon>Polyporales</taxon>
        <taxon>Phanerochaetaceae</taxon>
        <taxon>Phanerochaete</taxon>
    </lineage>
</organism>
<dbReference type="PANTHER" id="PTHR39605:SF1">
    <property type="entry name" value="MAJOR FACILITATOR SUPERFAMILY (MFS) PROFILE DOMAIN-CONTAINING PROTEIN"/>
    <property type="match status" value="1"/>
</dbReference>
<accession>A0A9P3G2N6</accession>
<evidence type="ECO:0000313" key="3">
    <source>
        <dbReference type="Proteomes" id="UP000703269"/>
    </source>
</evidence>
<dbReference type="AlphaFoldDB" id="A0A9P3G2N6"/>